<keyword evidence="3" id="KW-1185">Reference proteome</keyword>
<dbReference type="AlphaFoldDB" id="A0A9W4UMG4"/>
<feature type="compositionally biased region" description="Low complexity" evidence="1">
    <location>
        <begin position="16"/>
        <end position="29"/>
    </location>
</feature>
<gene>
    <name evidence="2" type="ORF">PDIGIT_LOCUS11146</name>
</gene>
<proteinExistence type="predicted"/>
<protein>
    <submittedName>
        <fullName evidence="2">Uncharacterized protein</fullName>
    </submittedName>
</protein>
<name>A0A9W4UMG4_9PLEO</name>
<reference evidence="2" key="1">
    <citation type="submission" date="2023-01" db="EMBL/GenBank/DDBJ databases">
        <authorList>
            <person name="Van Ghelder C."/>
            <person name="Rancurel C."/>
        </authorList>
    </citation>
    <scope>NUCLEOTIDE SEQUENCE</scope>
    <source>
        <strain evidence="2">CNCM I-4278</strain>
    </source>
</reference>
<feature type="region of interest" description="Disordered" evidence="1">
    <location>
        <begin position="1"/>
        <end position="30"/>
    </location>
</feature>
<dbReference type="Proteomes" id="UP001152607">
    <property type="component" value="Unassembled WGS sequence"/>
</dbReference>
<accession>A0A9W4UMG4</accession>
<dbReference type="EMBL" id="CAOQHR010000008">
    <property type="protein sequence ID" value="CAI6338024.1"/>
    <property type="molecule type" value="Genomic_DNA"/>
</dbReference>
<evidence type="ECO:0000313" key="2">
    <source>
        <dbReference type="EMBL" id="CAI6338024.1"/>
    </source>
</evidence>
<sequence length="191" mass="20552">MSSANNPNHSQYDDGSSSSNNNNSTSATAQIDEDEISDLLTTLDLSPTDTSLEDLADIIIFYLNQLNATAPTTSTSNYSPESITAALSNLQLQPPPTPTQHTPPAYQILHPPPQTPLETVTPTGIEIAEVNFPVAGCPACEGLWNEILESVSEEGGLRGREWWECVTEEIGVNVEGHMLDHYIQMDGRGGG</sequence>
<comment type="caution">
    <text evidence="2">The sequence shown here is derived from an EMBL/GenBank/DDBJ whole genome shotgun (WGS) entry which is preliminary data.</text>
</comment>
<evidence type="ECO:0000313" key="3">
    <source>
        <dbReference type="Proteomes" id="UP001152607"/>
    </source>
</evidence>
<feature type="compositionally biased region" description="Polar residues" evidence="1">
    <location>
        <begin position="1"/>
        <end position="15"/>
    </location>
</feature>
<organism evidence="2 3">
    <name type="scientific">Periconia digitata</name>
    <dbReference type="NCBI Taxonomy" id="1303443"/>
    <lineage>
        <taxon>Eukaryota</taxon>
        <taxon>Fungi</taxon>
        <taxon>Dikarya</taxon>
        <taxon>Ascomycota</taxon>
        <taxon>Pezizomycotina</taxon>
        <taxon>Dothideomycetes</taxon>
        <taxon>Pleosporomycetidae</taxon>
        <taxon>Pleosporales</taxon>
        <taxon>Massarineae</taxon>
        <taxon>Periconiaceae</taxon>
        <taxon>Periconia</taxon>
    </lineage>
</organism>
<evidence type="ECO:0000256" key="1">
    <source>
        <dbReference type="SAM" id="MobiDB-lite"/>
    </source>
</evidence>